<organism evidence="1 2">
    <name type="scientific">Cutaneotrichosporon cavernicola</name>
    <dbReference type="NCBI Taxonomy" id="279322"/>
    <lineage>
        <taxon>Eukaryota</taxon>
        <taxon>Fungi</taxon>
        <taxon>Dikarya</taxon>
        <taxon>Basidiomycota</taxon>
        <taxon>Agaricomycotina</taxon>
        <taxon>Tremellomycetes</taxon>
        <taxon>Trichosporonales</taxon>
        <taxon>Trichosporonaceae</taxon>
        <taxon>Cutaneotrichosporon</taxon>
    </lineage>
</organism>
<keyword evidence="2" id="KW-1185">Reference proteome</keyword>
<gene>
    <name evidence="1" type="ORF">CcaverHIS019_0602320</name>
</gene>
<dbReference type="KEGG" id="ccac:CcaHIS019_0602320"/>
<dbReference type="EMBL" id="AP028217">
    <property type="protein sequence ID" value="BEI93773.1"/>
    <property type="molecule type" value="Genomic_DNA"/>
</dbReference>
<reference evidence="1" key="1">
    <citation type="journal article" date="2023" name="BMC Genomics">
        <title>Chromosome-level genome assemblies of Cutaneotrichosporon spp. (Trichosporonales, Basidiomycota) reveal imbalanced evolution between nucleotide sequences and chromosome synteny.</title>
        <authorList>
            <person name="Kobayashi Y."/>
            <person name="Kayamori A."/>
            <person name="Aoki K."/>
            <person name="Shiwa Y."/>
            <person name="Matsutani M."/>
            <person name="Fujita N."/>
            <person name="Sugita T."/>
            <person name="Iwasaki W."/>
            <person name="Tanaka N."/>
            <person name="Takashima M."/>
        </authorList>
    </citation>
    <scope>NUCLEOTIDE SEQUENCE</scope>
    <source>
        <strain evidence="1">HIS019</strain>
    </source>
</reference>
<sequence length="423" mass="46284">MTVSYTDDVQWQHGDIALLSADGVRLRVPLKLQSSSATLRQAPPQSLVRAPANASTLRAFLSLAATKTYTLSKWEDALPLLRLLKAWDAPPLRDVVFESVRAALDTQFSLGAFVLAAVGDSPALARDVIQSALDRRWGWSGAGTPNFPVLDPAGWPAYMHTVCPGTWAYALARAWQLTREAESNDEGELLGSIFERVLIRARNPPPKVVGGDDATWTEGEWCLLSADGVRFRVPAYRLLSLSPVFRDMVSVGTGSPDLEFTDLEIESAQVLRLLLHFLTEGNLSPSNNDRNAVEYTLDGVHALVLFLRKWQAGPTLNHVLLQVERAATRGECCALRAFMVAAAVEDAALLSALVAKHDAFFPASETDGTVGKTVWDPSGWPLAMWALCSPRYAAAAARAWGETCRSSARGRDFPRAFRQWLEV</sequence>
<dbReference type="GeneID" id="85497643"/>
<proteinExistence type="predicted"/>
<accession>A0AA48L884</accession>
<dbReference type="AlphaFoldDB" id="A0AA48L884"/>
<name>A0AA48L884_9TREE</name>
<evidence type="ECO:0000313" key="2">
    <source>
        <dbReference type="Proteomes" id="UP001233271"/>
    </source>
</evidence>
<protein>
    <recommendedName>
        <fullName evidence="3">BTB domain-containing protein</fullName>
    </recommendedName>
</protein>
<evidence type="ECO:0000313" key="1">
    <source>
        <dbReference type="EMBL" id="BEI93773.1"/>
    </source>
</evidence>
<dbReference type="RefSeq" id="XP_060459038.1">
    <property type="nucleotide sequence ID" value="XM_060602667.1"/>
</dbReference>
<dbReference type="Proteomes" id="UP001233271">
    <property type="component" value="Chromosome 6"/>
</dbReference>
<evidence type="ECO:0008006" key="3">
    <source>
        <dbReference type="Google" id="ProtNLM"/>
    </source>
</evidence>